<dbReference type="PANTHER" id="PTHR34183:SF1">
    <property type="entry name" value="ENDOLYTIC PEPTIDOGLYCAN TRANSGLYCOSYLASE RLPA"/>
    <property type="match status" value="1"/>
</dbReference>
<feature type="domain" description="SPOR" evidence="8">
    <location>
        <begin position="233"/>
        <end position="314"/>
    </location>
</feature>
<evidence type="ECO:0000256" key="5">
    <source>
        <dbReference type="RuleBase" id="RU003495"/>
    </source>
</evidence>
<keyword evidence="4" id="KW-1003">Cell membrane</keyword>
<dbReference type="AlphaFoldDB" id="A0A261VH14"/>
<dbReference type="SUPFAM" id="SSF50685">
    <property type="entry name" value="Barwin-like endoglucanases"/>
    <property type="match status" value="1"/>
</dbReference>
<sequence>MTRSRQLFTLLLISLALAVAGCSSPKPRQTAGGGYYQDDGPDANPPAGLENLPDAIPRLEPLASGANRPYTVFGKRYVPDDGEQPYKERGIASWYGKKFHGKRTAIGEVYDMYEMTAAHPTMPLPSYARVTSTINGKTVIVRVNDRGPFHSNRIMDLSYAAARKLGIIKPGKGEVVVERILPEEIRLAQADRQTMTDTAPSPTVLASASPSGLPPEPAGLTMTELGPATPAPAAAPGQVYLQVGAFSEPANAQSLLSRVNQQLGPAAGDPPATVQQTGSLYRVKIGPYADRASALDAVGQVADRIGILPNVVGP</sequence>
<dbReference type="InterPro" id="IPR034718">
    <property type="entry name" value="RlpA"/>
</dbReference>
<gene>
    <name evidence="4" type="primary">rlpA</name>
    <name evidence="9" type="ORF">CAL24_21280</name>
</gene>
<feature type="signal peptide" evidence="7">
    <location>
        <begin position="1"/>
        <end position="18"/>
    </location>
</feature>
<dbReference type="Pfam" id="PF03330">
    <property type="entry name" value="DPBB_1"/>
    <property type="match status" value="1"/>
</dbReference>
<evidence type="ECO:0000256" key="7">
    <source>
        <dbReference type="SAM" id="SignalP"/>
    </source>
</evidence>
<evidence type="ECO:0000313" key="10">
    <source>
        <dbReference type="Proteomes" id="UP000215633"/>
    </source>
</evidence>
<dbReference type="PROSITE" id="PS51257">
    <property type="entry name" value="PROKAR_LIPOPROTEIN"/>
    <property type="match status" value="1"/>
</dbReference>
<evidence type="ECO:0000256" key="1">
    <source>
        <dbReference type="ARBA" id="ARBA00022729"/>
    </source>
</evidence>
<comment type="similarity">
    <text evidence="4 5">Belongs to the RlpA family.</text>
</comment>
<comment type="caution">
    <text evidence="9">The sequence shown here is derived from an EMBL/GenBank/DDBJ whole genome shotgun (WGS) entry which is preliminary data.</text>
</comment>
<evidence type="ECO:0000256" key="3">
    <source>
        <dbReference type="ARBA" id="ARBA00023316"/>
    </source>
</evidence>
<keyword evidence="4" id="KW-0472">Membrane</keyword>
<proteinExistence type="inferred from homology"/>
<dbReference type="InterPro" id="IPR036908">
    <property type="entry name" value="RlpA-like_sf"/>
</dbReference>
<protein>
    <recommendedName>
        <fullName evidence="4">Endolytic peptidoglycan transglycosylase RlpA</fullName>
        <ecNumber evidence="4">4.2.2.-</ecNumber>
    </recommendedName>
</protein>
<dbReference type="InterPro" id="IPR036680">
    <property type="entry name" value="SPOR-like_sf"/>
</dbReference>
<name>A0A261VH14_9BORD</name>
<dbReference type="CDD" id="cd22268">
    <property type="entry name" value="DPBB_RlpA-like"/>
    <property type="match status" value="1"/>
</dbReference>
<feature type="region of interest" description="Disordered" evidence="6">
    <location>
        <begin position="193"/>
        <end position="217"/>
    </location>
</feature>
<dbReference type="EC" id="4.2.2.-" evidence="4"/>
<comment type="function">
    <text evidence="4">Lytic transglycosylase with a strong preference for naked glycan strands that lack stem peptides.</text>
</comment>
<keyword evidence="3 4" id="KW-0961">Cell wall biogenesis/degradation</keyword>
<dbReference type="GO" id="GO:0000270">
    <property type="term" value="P:peptidoglycan metabolic process"/>
    <property type="evidence" value="ECO:0007669"/>
    <property type="project" value="UniProtKB-UniRule"/>
</dbReference>
<dbReference type="InterPro" id="IPR009009">
    <property type="entry name" value="RlpA-like_DPBB"/>
</dbReference>
<dbReference type="EMBL" id="NEVT01000008">
    <property type="protein sequence ID" value="OZI72802.1"/>
    <property type="molecule type" value="Genomic_DNA"/>
</dbReference>
<dbReference type="SUPFAM" id="SSF110997">
    <property type="entry name" value="Sporulation related repeat"/>
    <property type="match status" value="1"/>
</dbReference>
<dbReference type="RefSeq" id="WP_094807834.1">
    <property type="nucleotide sequence ID" value="NZ_NEVT01000008.1"/>
</dbReference>
<organism evidence="9 10">
    <name type="scientific">Bordetella genomosp. 2</name>
    <dbReference type="NCBI Taxonomy" id="1983456"/>
    <lineage>
        <taxon>Bacteria</taxon>
        <taxon>Pseudomonadati</taxon>
        <taxon>Pseudomonadota</taxon>
        <taxon>Betaproteobacteria</taxon>
        <taxon>Burkholderiales</taxon>
        <taxon>Alcaligenaceae</taxon>
        <taxon>Bordetella</taxon>
    </lineage>
</organism>
<reference evidence="10" key="1">
    <citation type="submission" date="2017-05" db="EMBL/GenBank/DDBJ databases">
        <title>Complete and WGS of Bordetella genogroups.</title>
        <authorList>
            <person name="Spilker T."/>
            <person name="Lipuma J."/>
        </authorList>
    </citation>
    <scope>NUCLEOTIDE SEQUENCE [LARGE SCALE GENOMIC DNA]</scope>
    <source>
        <strain evidence="10">AU8256</strain>
    </source>
</reference>
<dbReference type="InterPro" id="IPR007730">
    <property type="entry name" value="SPOR-like_dom"/>
</dbReference>
<dbReference type="GO" id="GO:0042834">
    <property type="term" value="F:peptidoglycan binding"/>
    <property type="evidence" value="ECO:0007669"/>
    <property type="project" value="InterPro"/>
</dbReference>
<dbReference type="InterPro" id="IPR012997">
    <property type="entry name" value="RplA"/>
</dbReference>
<keyword evidence="4" id="KW-0564">Palmitate</keyword>
<feature type="compositionally biased region" description="Polar residues" evidence="6">
    <location>
        <begin position="193"/>
        <end position="210"/>
    </location>
</feature>
<comment type="subcellular location">
    <subcellularLocation>
        <location evidence="4">Cell membrane</location>
        <topology evidence="4">Lipid-anchor</topology>
    </subcellularLocation>
</comment>
<evidence type="ECO:0000256" key="2">
    <source>
        <dbReference type="ARBA" id="ARBA00023239"/>
    </source>
</evidence>
<evidence type="ECO:0000256" key="6">
    <source>
        <dbReference type="SAM" id="MobiDB-lite"/>
    </source>
</evidence>
<dbReference type="PANTHER" id="PTHR34183">
    <property type="entry name" value="ENDOLYTIC PEPTIDOGLYCAN TRANSGLYCOSYLASE RLPA"/>
    <property type="match status" value="1"/>
</dbReference>
<keyword evidence="10" id="KW-1185">Reference proteome</keyword>
<keyword evidence="4 9" id="KW-0449">Lipoprotein</keyword>
<dbReference type="NCBIfam" id="TIGR00413">
    <property type="entry name" value="rlpA"/>
    <property type="match status" value="1"/>
</dbReference>
<evidence type="ECO:0000313" key="9">
    <source>
        <dbReference type="EMBL" id="OZI72802.1"/>
    </source>
</evidence>
<accession>A0A261VH14</accession>
<feature type="chain" id="PRO_5013411037" description="Endolytic peptidoglycan transglycosylase RlpA" evidence="7">
    <location>
        <begin position="19"/>
        <end position="314"/>
    </location>
</feature>
<dbReference type="GO" id="GO:0071555">
    <property type="term" value="P:cell wall organization"/>
    <property type="evidence" value="ECO:0007669"/>
    <property type="project" value="UniProtKB-KW"/>
</dbReference>
<dbReference type="Gene3D" id="2.40.40.10">
    <property type="entry name" value="RlpA-like domain"/>
    <property type="match status" value="1"/>
</dbReference>
<dbReference type="GO" id="GO:0008932">
    <property type="term" value="F:lytic endotransglycosylase activity"/>
    <property type="evidence" value="ECO:0007669"/>
    <property type="project" value="UniProtKB-UniRule"/>
</dbReference>
<dbReference type="Pfam" id="PF05036">
    <property type="entry name" value="SPOR"/>
    <property type="match status" value="1"/>
</dbReference>
<evidence type="ECO:0000259" key="8">
    <source>
        <dbReference type="PROSITE" id="PS51724"/>
    </source>
</evidence>
<keyword evidence="2 4" id="KW-0456">Lyase</keyword>
<dbReference type="Proteomes" id="UP000215633">
    <property type="component" value="Unassembled WGS sequence"/>
</dbReference>
<keyword evidence="1 7" id="KW-0732">Signal</keyword>
<dbReference type="FunFam" id="2.40.40.10:FF:000003">
    <property type="entry name" value="Endolytic peptidoglycan transglycosylase RlpA"/>
    <property type="match status" value="1"/>
</dbReference>
<dbReference type="GO" id="GO:0005886">
    <property type="term" value="C:plasma membrane"/>
    <property type="evidence" value="ECO:0007669"/>
    <property type="project" value="UniProtKB-SubCell"/>
</dbReference>
<dbReference type="Gene3D" id="3.30.70.1070">
    <property type="entry name" value="Sporulation related repeat"/>
    <property type="match status" value="1"/>
</dbReference>
<evidence type="ECO:0000256" key="4">
    <source>
        <dbReference type="HAMAP-Rule" id="MF_02071"/>
    </source>
</evidence>
<dbReference type="PROSITE" id="PS51724">
    <property type="entry name" value="SPOR"/>
    <property type="match status" value="1"/>
</dbReference>
<feature type="region of interest" description="Disordered" evidence="6">
    <location>
        <begin position="23"/>
        <end position="51"/>
    </location>
</feature>
<dbReference type="HAMAP" id="MF_02071">
    <property type="entry name" value="RlpA"/>
    <property type="match status" value="1"/>
</dbReference>